<evidence type="ECO:0000313" key="2">
    <source>
        <dbReference type="Proteomes" id="UP001239111"/>
    </source>
</evidence>
<sequence>MSERYRGSINLENVGGHSSCSLVTAILWDSPARTAPSDNDRTVKDRNASSDLEQHNRKVEDQKGRSELSFIARWSLTQDNMIEDQFHGQRSGQSYSIMSRVPEALPLYGMSERYASCGTSPKK</sequence>
<comment type="caution">
    <text evidence="1">The sequence shown here is derived from an EMBL/GenBank/DDBJ whole genome shotgun (WGS) entry which is preliminary data.</text>
</comment>
<gene>
    <name evidence="1" type="ORF">QAD02_020923</name>
</gene>
<organism evidence="1 2">
    <name type="scientific">Eretmocerus hayati</name>
    <dbReference type="NCBI Taxonomy" id="131215"/>
    <lineage>
        <taxon>Eukaryota</taxon>
        <taxon>Metazoa</taxon>
        <taxon>Ecdysozoa</taxon>
        <taxon>Arthropoda</taxon>
        <taxon>Hexapoda</taxon>
        <taxon>Insecta</taxon>
        <taxon>Pterygota</taxon>
        <taxon>Neoptera</taxon>
        <taxon>Endopterygota</taxon>
        <taxon>Hymenoptera</taxon>
        <taxon>Apocrita</taxon>
        <taxon>Proctotrupomorpha</taxon>
        <taxon>Chalcidoidea</taxon>
        <taxon>Aphelinidae</taxon>
        <taxon>Aphelininae</taxon>
        <taxon>Eretmocerus</taxon>
    </lineage>
</organism>
<name>A0ACC2PNZ5_9HYME</name>
<reference evidence="1" key="1">
    <citation type="submission" date="2023-04" db="EMBL/GenBank/DDBJ databases">
        <title>A chromosome-level genome assembly of the parasitoid wasp Eretmocerus hayati.</title>
        <authorList>
            <person name="Zhong Y."/>
            <person name="Liu S."/>
            <person name="Liu Y."/>
        </authorList>
    </citation>
    <scope>NUCLEOTIDE SEQUENCE</scope>
    <source>
        <strain evidence="1">ZJU_SS_LIU_2023</strain>
    </source>
</reference>
<proteinExistence type="predicted"/>
<protein>
    <submittedName>
        <fullName evidence="1">Uncharacterized protein</fullName>
    </submittedName>
</protein>
<dbReference type="Proteomes" id="UP001239111">
    <property type="component" value="Chromosome 1"/>
</dbReference>
<dbReference type="EMBL" id="CM056741">
    <property type="protein sequence ID" value="KAJ8685130.1"/>
    <property type="molecule type" value="Genomic_DNA"/>
</dbReference>
<accession>A0ACC2PNZ5</accession>
<evidence type="ECO:0000313" key="1">
    <source>
        <dbReference type="EMBL" id="KAJ8685130.1"/>
    </source>
</evidence>
<keyword evidence="2" id="KW-1185">Reference proteome</keyword>